<name>A0A150PQP3_SORCE</name>
<gene>
    <name evidence="1" type="ORF">BE08_16655</name>
</gene>
<evidence type="ECO:0000313" key="1">
    <source>
        <dbReference type="EMBL" id="KYF57982.1"/>
    </source>
</evidence>
<accession>A0A150PQP3</accession>
<reference evidence="1 2" key="1">
    <citation type="submission" date="2014-02" db="EMBL/GenBank/DDBJ databases">
        <title>The small core and large imbalanced accessory genome model reveals a collaborative survival strategy of Sorangium cellulosum strains in nature.</title>
        <authorList>
            <person name="Han K."/>
            <person name="Peng R."/>
            <person name="Blom J."/>
            <person name="Li Y.-Z."/>
        </authorList>
    </citation>
    <scope>NUCLEOTIDE SEQUENCE [LARGE SCALE GENOMIC DNA]</scope>
    <source>
        <strain evidence="1 2">So0157-25</strain>
    </source>
</reference>
<evidence type="ECO:0000313" key="2">
    <source>
        <dbReference type="Proteomes" id="UP000075420"/>
    </source>
</evidence>
<dbReference type="AlphaFoldDB" id="A0A150PQP3"/>
<proteinExistence type="predicted"/>
<dbReference type="EMBL" id="JELY01000824">
    <property type="protein sequence ID" value="KYF57982.1"/>
    <property type="molecule type" value="Genomic_DNA"/>
</dbReference>
<sequence>MGALLVREVVSSHNPSLRDLNRFTGARDTTIRKRLRGLGPDRVHHPCKHFFGDADSSQVRKRELAWNPIQLTKKVGNFHERFNQRSLT</sequence>
<dbReference type="Proteomes" id="UP000075420">
    <property type="component" value="Unassembled WGS sequence"/>
</dbReference>
<comment type="caution">
    <text evidence="1">The sequence shown here is derived from an EMBL/GenBank/DDBJ whole genome shotgun (WGS) entry which is preliminary data.</text>
</comment>
<organism evidence="1 2">
    <name type="scientific">Sorangium cellulosum</name>
    <name type="common">Polyangium cellulosum</name>
    <dbReference type="NCBI Taxonomy" id="56"/>
    <lineage>
        <taxon>Bacteria</taxon>
        <taxon>Pseudomonadati</taxon>
        <taxon>Myxococcota</taxon>
        <taxon>Polyangia</taxon>
        <taxon>Polyangiales</taxon>
        <taxon>Polyangiaceae</taxon>
        <taxon>Sorangium</taxon>
    </lineage>
</organism>
<protein>
    <submittedName>
        <fullName evidence="1">Uncharacterized protein</fullName>
    </submittedName>
</protein>